<evidence type="ECO:0000313" key="8">
    <source>
        <dbReference type="Proteomes" id="UP000051378"/>
    </source>
</evidence>
<dbReference type="AlphaFoldDB" id="A0A0R2DJY3"/>
<evidence type="ECO:0000256" key="2">
    <source>
        <dbReference type="ARBA" id="ARBA00022475"/>
    </source>
</evidence>
<dbReference type="NCBIfam" id="TIGR00374">
    <property type="entry name" value="flippase-like domain"/>
    <property type="match status" value="1"/>
</dbReference>
<feature type="transmembrane region" description="Helical" evidence="6">
    <location>
        <begin position="154"/>
        <end position="177"/>
    </location>
</feature>
<feature type="transmembrane region" description="Helical" evidence="6">
    <location>
        <begin position="285"/>
        <end position="308"/>
    </location>
</feature>
<evidence type="ECO:0000256" key="3">
    <source>
        <dbReference type="ARBA" id="ARBA00022692"/>
    </source>
</evidence>
<proteinExistence type="inferred from homology"/>
<dbReference type="GO" id="GO:0050071">
    <property type="term" value="F:phosphatidylglycerol lysyltransferase activity"/>
    <property type="evidence" value="ECO:0007669"/>
    <property type="project" value="UniProtKB-EC"/>
</dbReference>
<feature type="transmembrane region" description="Helical" evidence="6">
    <location>
        <begin position="125"/>
        <end position="148"/>
    </location>
</feature>
<evidence type="ECO:0000256" key="1">
    <source>
        <dbReference type="ARBA" id="ARBA00004651"/>
    </source>
</evidence>
<evidence type="ECO:0000256" key="4">
    <source>
        <dbReference type="ARBA" id="ARBA00022989"/>
    </source>
</evidence>
<dbReference type="OrthoDB" id="9810654at2"/>
<gene>
    <name evidence="6" type="primary">mprF</name>
    <name evidence="7" type="ORF">FC86_GL000229</name>
</gene>
<dbReference type="EMBL" id="AYZL01000014">
    <property type="protein sequence ID" value="KRN04392.1"/>
    <property type="molecule type" value="Genomic_DNA"/>
</dbReference>
<keyword evidence="6" id="KW-0443">Lipid metabolism</keyword>
<dbReference type="PATRIC" id="fig|1423744.4.peg.234"/>
<dbReference type="InterPro" id="IPR022791">
    <property type="entry name" value="L-PG_synthase/AglD"/>
</dbReference>
<dbReference type="Proteomes" id="UP000051378">
    <property type="component" value="Unassembled WGS sequence"/>
</dbReference>
<dbReference type="EC" id="2.3.2.3" evidence="6"/>
<dbReference type="PANTHER" id="PTHR37693">
    <property type="entry name" value="PHOSPHATIDYLGLYCEROL LYSYLTRANSFERASE"/>
    <property type="match status" value="1"/>
</dbReference>
<organism evidence="7 8">
    <name type="scientific">Holzapfeliella floricola DSM 23037 = JCM 16512</name>
    <dbReference type="NCBI Taxonomy" id="1423744"/>
    <lineage>
        <taxon>Bacteria</taxon>
        <taxon>Bacillati</taxon>
        <taxon>Bacillota</taxon>
        <taxon>Bacilli</taxon>
        <taxon>Lactobacillales</taxon>
        <taxon>Lactobacillaceae</taxon>
        <taxon>Holzapfeliella</taxon>
    </lineage>
</organism>
<keyword evidence="6" id="KW-0046">Antibiotic resistance</keyword>
<feature type="transmembrane region" description="Helical" evidence="6">
    <location>
        <begin position="40"/>
        <end position="66"/>
    </location>
</feature>
<keyword evidence="3 6" id="KW-0812">Transmembrane</keyword>
<dbReference type="STRING" id="1423744.FC86_GL000229"/>
<protein>
    <recommendedName>
        <fullName evidence="6">Phosphatidylglycerol lysyltransferase</fullName>
        <ecNumber evidence="6">2.3.2.3</ecNumber>
    </recommendedName>
    <alternativeName>
        <fullName evidence="6">Lysylphosphatidylglycerol synthase</fullName>
    </alternativeName>
</protein>
<comment type="caution">
    <text evidence="7">The sequence shown here is derived from an EMBL/GenBank/DDBJ whole genome shotgun (WGS) entry which is preliminary data.</text>
</comment>
<dbReference type="GO" id="GO:0006629">
    <property type="term" value="P:lipid metabolic process"/>
    <property type="evidence" value="ECO:0007669"/>
    <property type="project" value="UniProtKB-KW"/>
</dbReference>
<evidence type="ECO:0000313" key="7">
    <source>
        <dbReference type="EMBL" id="KRN04392.1"/>
    </source>
</evidence>
<comment type="subcellular location">
    <subcellularLocation>
        <location evidence="1 6">Cell membrane</location>
        <topology evidence="1 6">Multi-pass membrane protein</topology>
    </subcellularLocation>
</comment>
<feature type="transmembrane region" description="Helical" evidence="6">
    <location>
        <begin position="254"/>
        <end position="279"/>
    </location>
</feature>
<keyword evidence="4 6" id="KW-1133">Transmembrane helix</keyword>
<comment type="similarity">
    <text evidence="6">Belongs to the LPG synthase family.</text>
</comment>
<keyword evidence="2" id="KW-1003">Cell membrane</keyword>
<dbReference type="GO" id="GO:0046677">
    <property type="term" value="P:response to antibiotic"/>
    <property type="evidence" value="ECO:0007669"/>
    <property type="project" value="UniProtKB-KW"/>
</dbReference>
<keyword evidence="6" id="KW-0808">Transferase</keyword>
<accession>A0A0R2DJY3</accession>
<name>A0A0R2DJY3_9LACO</name>
<feature type="transmembrane region" description="Helical" evidence="6">
    <location>
        <begin position="329"/>
        <end position="354"/>
    </location>
</feature>
<dbReference type="PANTHER" id="PTHR37693:SF1">
    <property type="entry name" value="INTEGRAL MEMBRANE PROTEIN"/>
    <property type="match status" value="1"/>
</dbReference>
<keyword evidence="5 6" id="KW-0472">Membrane</keyword>
<reference evidence="7 8" key="1">
    <citation type="journal article" date="2015" name="Genome Announc.">
        <title>Expanding the biotechnology potential of lactobacilli through comparative genomics of 213 strains and associated genera.</title>
        <authorList>
            <person name="Sun Z."/>
            <person name="Harris H.M."/>
            <person name="McCann A."/>
            <person name="Guo C."/>
            <person name="Argimon S."/>
            <person name="Zhang W."/>
            <person name="Yang X."/>
            <person name="Jeffery I.B."/>
            <person name="Cooney J.C."/>
            <person name="Kagawa T.F."/>
            <person name="Liu W."/>
            <person name="Song Y."/>
            <person name="Salvetti E."/>
            <person name="Wrobel A."/>
            <person name="Rasinkangas P."/>
            <person name="Parkhill J."/>
            <person name="Rea M.C."/>
            <person name="O'Sullivan O."/>
            <person name="Ritari J."/>
            <person name="Douillard F.P."/>
            <person name="Paul Ross R."/>
            <person name="Yang R."/>
            <person name="Briner A.E."/>
            <person name="Felis G.E."/>
            <person name="de Vos W.M."/>
            <person name="Barrangou R."/>
            <person name="Klaenhammer T.R."/>
            <person name="Caufield P.W."/>
            <person name="Cui Y."/>
            <person name="Zhang H."/>
            <person name="O'Toole P.W."/>
        </authorList>
    </citation>
    <scope>NUCLEOTIDE SEQUENCE [LARGE SCALE GENOMIC DNA]</scope>
    <source>
        <strain evidence="7 8">DSM 23037</strain>
    </source>
</reference>
<dbReference type="RefSeq" id="WP_056974416.1">
    <property type="nucleotide sequence ID" value="NZ_AYZL01000014.1"/>
</dbReference>
<evidence type="ECO:0000256" key="5">
    <source>
        <dbReference type="ARBA" id="ARBA00023136"/>
    </source>
</evidence>
<evidence type="ECO:0000256" key="6">
    <source>
        <dbReference type="RuleBase" id="RU363042"/>
    </source>
</evidence>
<comment type="catalytic activity">
    <reaction evidence="6">
        <text>L-lysyl-tRNA(Lys) + a 1,2-diacyl-sn-glycero-3-phospho-(1'-sn-glycerol) = a 1,2-diacyl-sn-glycero-3-phospho-1'-(3'-O-L-lysyl)-sn-glycerol + tRNA(Lys)</text>
        <dbReference type="Rhea" id="RHEA:10668"/>
        <dbReference type="Rhea" id="RHEA-COMP:9696"/>
        <dbReference type="Rhea" id="RHEA-COMP:9697"/>
        <dbReference type="ChEBI" id="CHEBI:64716"/>
        <dbReference type="ChEBI" id="CHEBI:75792"/>
        <dbReference type="ChEBI" id="CHEBI:78442"/>
        <dbReference type="ChEBI" id="CHEBI:78529"/>
        <dbReference type="EC" id="2.3.2.3"/>
    </reaction>
</comment>
<sequence length="358" mass="41629">MTRKNKLWFVGMLLFGSLIFWLEAKDVPFSHLVNATKNFNWFYLAIAFLCMIIAYYFESLILKVLLIGREKSNYSMWQFYRIPLVQALFNAITPFSSGGQPAQLYALSTMGVEVGRASSLLMTKFIIYQLAVLVNFILTMIFGFQLVAQHFGGLAFLILFGFVIHVFAIVFLLLVMFQYKFTKGMMHTFLNLGVYVIDKFYDLVRFIFKSRTEKVKELKRKLQDKQLKWKDSVDEKIDTFYNEGQHLKNEKKKVMWAVLYTMMQLIVFYAIPYFVLLALGVQANFLTVVFMHIMIVMITSIFPLPGGAGGAEYSFKMLFSTFGLAQPQLVLALFLWRFITYYLGMFLGAFAFLYKKKQ</sequence>
<dbReference type="Pfam" id="PF03706">
    <property type="entry name" value="LPG_synthase_TM"/>
    <property type="match status" value="1"/>
</dbReference>
<keyword evidence="8" id="KW-1185">Reference proteome</keyword>
<comment type="function">
    <text evidence="6">Catalyzes the transfer of a lysyl group from L-lysyl-tRNA(Lys) to membrane-bound phosphatidylglycerol (PG), which produces lysylphosphatidylglycerol (LPG), a major component of the bacterial membrane with a positive net charge. LPG synthesis contributes to bacterial virulence as it is involved in the resistance mechanism against cationic antimicrobial peptides (CAMP) produces by the host's immune system (defensins, cathelicidins) and by the competing microorganisms.</text>
</comment>
<dbReference type="GO" id="GO:0005886">
    <property type="term" value="C:plasma membrane"/>
    <property type="evidence" value="ECO:0007669"/>
    <property type="project" value="UniProtKB-SubCell"/>
</dbReference>